<feature type="region of interest" description="Disordered" evidence="1">
    <location>
        <begin position="136"/>
        <end position="211"/>
    </location>
</feature>
<reference evidence="2 3" key="1">
    <citation type="submission" date="2019-06" db="EMBL/GenBank/DDBJ databases">
        <title>Draft genomes of female and male turbot (Scophthalmus maximus).</title>
        <authorList>
            <person name="Xu H."/>
            <person name="Xu X.-W."/>
            <person name="Shao C."/>
            <person name="Chen S."/>
        </authorList>
    </citation>
    <scope>NUCLEOTIDE SEQUENCE [LARGE SCALE GENOMIC DNA]</scope>
    <source>
        <strain evidence="2">Ysfricsl-2016a</strain>
        <tissue evidence="2">Blood</tissue>
    </source>
</reference>
<gene>
    <name evidence="2" type="ORF">F2P81_013283</name>
</gene>
<evidence type="ECO:0000313" key="2">
    <source>
        <dbReference type="EMBL" id="KAF0035525.1"/>
    </source>
</evidence>
<evidence type="ECO:0000313" key="3">
    <source>
        <dbReference type="Proteomes" id="UP000438429"/>
    </source>
</evidence>
<comment type="caution">
    <text evidence="2">The sequence shown here is derived from an EMBL/GenBank/DDBJ whole genome shotgun (WGS) entry which is preliminary data.</text>
</comment>
<sequence>MYQRYAVQILVQFYTAAHGGMLQYHEWPLEEMWRKAERRCGSQLLYYTRERWSSPTHPSDWRLLSRERVTDSCRTRVPPPSPGLVALCARDLWRQNFLQQLCSSRNLTPLPRSSVFLEPRGRRAFRILAAVHGESTLHADTQTRRPTVPQTLRPADPQTLRPADAQTLRPAVPQSRRPSDPQTLRHSDPQTLRPADPQSRRRSDPQTRVRVQVQVRVRS</sequence>
<accession>A0A6A4SSD9</accession>
<dbReference type="EMBL" id="VEVO01000011">
    <property type="protein sequence ID" value="KAF0035525.1"/>
    <property type="molecule type" value="Genomic_DNA"/>
</dbReference>
<dbReference type="AlphaFoldDB" id="A0A6A4SSD9"/>
<name>A0A6A4SSD9_SCOMX</name>
<feature type="compositionally biased region" description="Basic and acidic residues" evidence="1">
    <location>
        <begin position="177"/>
        <end position="188"/>
    </location>
</feature>
<proteinExistence type="predicted"/>
<protein>
    <submittedName>
        <fullName evidence="2">Uncharacterized protein</fullName>
    </submittedName>
</protein>
<feature type="compositionally biased region" description="Basic and acidic residues" evidence="1">
    <location>
        <begin position="198"/>
        <end position="207"/>
    </location>
</feature>
<evidence type="ECO:0000256" key="1">
    <source>
        <dbReference type="SAM" id="MobiDB-lite"/>
    </source>
</evidence>
<organism evidence="2 3">
    <name type="scientific">Scophthalmus maximus</name>
    <name type="common">Turbot</name>
    <name type="synonym">Psetta maxima</name>
    <dbReference type="NCBI Taxonomy" id="52904"/>
    <lineage>
        <taxon>Eukaryota</taxon>
        <taxon>Metazoa</taxon>
        <taxon>Chordata</taxon>
        <taxon>Craniata</taxon>
        <taxon>Vertebrata</taxon>
        <taxon>Euteleostomi</taxon>
        <taxon>Actinopterygii</taxon>
        <taxon>Neopterygii</taxon>
        <taxon>Teleostei</taxon>
        <taxon>Neoteleostei</taxon>
        <taxon>Acanthomorphata</taxon>
        <taxon>Carangaria</taxon>
        <taxon>Pleuronectiformes</taxon>
        <taxon>Pleuronectoidei</taxon>
        <taxon>Scophthalmidae</taxon>
        <taxon>Scophthalmus</taxon>
    </lineage>
</organism>
<dbReference type="Proteomes" id="UP000438429">
    <property type="component" value="Unassembled WGS sequence"/>
</dbReference>